<proteinExistence type="predicted"/>
<evidence type="ECO:0008006" key="3">
    <source>
        <dbReference type="Google" id="ProtNLM"/>
    </source>
</evidence>
<dbReference type="Proteomes" id="UP000004095">
    <property type="component" value="Unassembled WGS sequence"/>
</dbReference>
<evidence type="ECO:0000313" key="1">
    <source>
        <dbReference type="EMBL" id="EAY29229.1"/>
    </source>
</evidence>
<reference evidence="1 2" key="1">
    <citation type="submission" date="2007-01" db="EMBL/GenBank/DDBJ databases">
        <authorList>
            <person name="Haygood M."/>
            <person name="Podell S."/>
            <person name="Anderson C."/>
            <person name="Hopkinson B."/>
            <person name="Roe K."/>
            <person name="Barbeau K."/>
            <person name="Gaasterland T."/>
            <person name="Ferriera S."/>
            <person name="Johnson J."/>
            <person name="Kravitz S."/>
            <person name="Beeson K."/>
            <person name="Sutton G."/>
            <person name="Rogers Y.-H."/>
            <person name="Friedman R."/>
            <person name="Frazier M."/>
            <person name="Venter J.C."/>
        </authorList>
    </citation>
    <scope>NUCLEOTIDE SEQUENCE [LARGE SCALE GENOMIC DNA]</scope>
    <source>
        <strain evidence="1 2">ATCC 23134</strain>
    </source>
</reference>
<organism evidence="1 2">
    <name type="scientific">Microscilla marina ATCC 23134</name>
    <dbReference type="NCBI Taxonomy" id="313606"/>
    <lineage>
        <taxon>Bacteria</taxon>
        <taxon>Pseudomonadati</taxon>
        <taxon>Bacteroidota</taxon>
        <taxon>Cytophagia</taxon>
        <taxon>Cytophagales</taxon>
        <taxon>Microscillaceae</taxon>
        <taxon>Microscilla</taxon>
    </lineage>
</organism>
<keyword evidence="2" id="KW-1185">Reference proteome</keyword>
<gene>
    <name evidence="1" type="ORF">M23134_02420</name>
</gene>
<accession>A1ZKK3</accession>
<evidence type="ECO:0000313" key="2">
    <source>
        <dbReference type="Proteomes" id="UP000004095"/>
    </source>
</evidence>
<comment type="caution">
    <text evidence="1">The sequence shown here is derived from an EMBL/GenBank/DDBJ whole genome shotgun (WGS) entry which is preliminary data.</text>
</comment>
<dbReference type="AlphaFoldDB" id="A1ZKK3"/>
<dbReference type="EMBL" id="AAWS01000012">
    <property type="protein sequence ID" value="EAY29229.1"/>
    <property type="molecule type" value="Genomic_DNA"/>
</dbReference>
<sequence length="67" mass="8335">MKVEFEFMNGMYEVKKIKKHRSATSQRVFVDLSIYNWYSCFRYRTLGNKRQAYFAVEVFRFIVLNYW</sequence>
<name>A1ZKK3_MICM2</name>
<protein>
    <recommendedName>
        <fullName evidence="3">Transposase</fullName>
    </recommendedName>
</protein>